<name>A0A2X2VQS8_CLOCO</name>
<dbReference type="InterPro" id="IPR013324">
    <property type="entry name" value="RNA_pol_sigma_r3/r4-like"/>
</dbReference>
<gene>
    <name evidence="1" type="ORF">NCTC13028_00405</name>
</gene>
<dbReference type="RefSeq" id="WP_111921141.1">
    <property type="nucleotide sequence ID" value="NZ_JABAGF010000006.1"/>
</dbReference>
<evidence type="ECO:0000313" key="1">
    <source>
        <dbReference type="EMBL" id="SQB33412.1"/>
    </source>
</evidence>
<organism evidence="1 2">
    <name type="scientific">Clostridium cochlearium</name>
    <dbReference type="NCBI Taxonomy" id="1494"/>
    <lineage>
        <taxon>Bacteria</taxon>
        <taxon>Bacillati</taxon>
        <taxon>Bacillota</taxon>
        <taxon>Clostridia</taxon>
        <taxon>Eubacteriales</taxon>
        <taxon>Clostridiaceae</taxon>
        <taxon>Clostridium</taxon>
    </lineage>
</organism>
<accession>A0A2X2VQS8</accession>
<protein>
    <submittedName>
        <fullName evidence="1">Phage protein</fullName>
    </submittedName>
</protein>
<dbReference type="EMBL" id="UAWC01000001">
    <property type="protein sequence ID" value="SQB33412.1"/>
    <property type="molecule type" value="Genomic_DNA"/>
</dbReference>
<evidence type="ECO:0000313" key="2">
    <source>
        <dbReference type="Proteomes" id="UP000250223"/>
    </source>
</evidence>
<dbReference type="Proteomes" id="UP000250223">
    <property type="component" value="Unassembled WGS sequence"/>
</dbReference>
<dbReference type="Gene3D" id="1.20.140.160">
    <property type="match status" value="1"/>
</dbReference>
<proteinExistence type="predicted"/>
<reference evidence="1 2" key="1">
    <citation type="submission" date="2018-06" db="EMBL/GenBank/DDBJ databases">
        <authorList>
            <consortium name="Pathogen Informatics"/>
            <person name="Doyle S."/>
        </authorList>
    </citation>
    <scope>NUCLEOTIDE SEQUENCE [LARGE SCALE GENOMIC DNA]</scope>
    <source>
        <strain evidence="1 2">NCTC13028</strain>
    </source>
</reference>
<sequence>MIDKETFRKTEGRIYRYYDNLKNIEKLQYRCMVLEKTKEQLRQDIRNNNVDIETELNMGISYSEKVQSSSLGVSYAEQETIKQIDKLMEEWKDTRKQILKLHARIRKAKNENAEMEYIIGLLGTQYRLIAEMKYKDKLSLEKIGFNLNMDKSTVSRTRERIVEDISKLLKL</sequence>
<dbReference type="SUPFAM" id="SSF88659">
    <property type="entry name" value="Sigma3 and sigma4 domains of RNA polymerase sigma factors"/>
    <property type="match status" value="1"/>
</dbReference>
<dbReference type="AlphaFoldDB" id="A0A2X2VQS8"/>